<evidence type="ECO:0000259" key="2">
    <source>
        <dbReference type="Pfam" id="PF01370"/>
    </source>
</evidence>
<dbReference type="Pfam" id="PF01370">
    <property type="entry name" value="Epimerase"/>
    <property type="match status" value="1"/>
</dbReference>
<name>A0A1B3WD04_9FIRM</name>
<dbReference type="Proteomes" id="UP000094757">
    <property type="component" value="Chromosome"/>
</dbReference>
<comment type="similarity">
    <text evidence="1">Belongs to the NAD(P)-dependent epimerase/dehydratase family.</text>
</comment>
<evidence type="ECO:0000256" key="1">
    <source>
        <dbReference type="ARBA" id="ARBA00007637"/>
    </source>
</evidence>
<dbReference type="STRING" id="39950.BCB69_01965"/>
<dbReference type="AlphaFoldDB" id="A0A1B3WD04"/>
<evidence type="ECO:0000313" key="4">
    <source>
        <dbReference type="Proteomes" id="UP000094757"/>
    </source>
</evidence>
<sequence length="313" mass="34660">MNVLVTGGAGFIGSHVVRKLQKEKINVTVVDNLSTGKIENLPAGTSFVQMDINDVQLEKVFSKGNFDAIVHLAGQITVSTSMKDPSFDCMQNVLGTVHLLEIARKHGVKRIVFSSTAAVYGDVQEEYLPVVESQCLKPMSFYGLSKITAEKYLQLYKESFGLDYVVLRFSNVYGERQVDSGEGGVISIFANCISSDKGITIYGDGNQTRDFIYAGDIANGIYKSLLTKNVNRIYNLSTESEISLNGLIYIFEKITGKNINKEYASPRAGDIYKSILANGRACYQLSWKPEVSLEDGLKVTYEYFCNIHKHMGS</sequence>
<dbReference type="RefSeq" id="WP_069176863.1">
    <property type="nucleotide sequence ID" value="NZ_CP017037.1"/>
</dbReference>
<dbReference type="EMBL" id="CP017037">
    <property type="protein sequence ID" value="AOH38849.1"/>
    <property type="molecule type" value="Genomic_DNA"/>
</dbReference>
<accession>A0A1B3WD04</accession>
<dbReference type="SUPFAM" id="SSF51735">
    <property type="entry name" value="NAD(P)-binding Rossmann-fold domains"/>
    <property type="match status" value="1"/>
</dbReference>
<reference evidence="4" key="1">
    <citation type="submission" date="2016-08" db="EMBL/GenBank/DDBJ databases">
        <authorList>
            <person name="Holder M.E."/>
            <person name="Ajami N.J."/>
            <person name="Petrosino J.F."/>
        </authorList>
    </citation>
    <scope>NUCLEOTIDE SEQUENCE [LARGE SCALE GENOMIC DNA]</scope>
    <source>
        <strain evidence="4">F0677</strain>
    </source>
</reference>
<dbReference type="InterPro" id="IPR036291">
    <property type="entry name" value="NAD(P)-bd_dom_sf"/>
</dbReference>
<dbReference type="InterPro" id="IPR001509">
    <property type="entry name" value="Epimerase_deHydtase"/>
</dbReference>
<dbReference type="Gene3D" id="3.90.25.10">
    <property type="entry name" value="UDP-galactose 4-epimerase, domain 1"/>
    <property type="match status" value="1"/>
</dbReference>
<feature type="domain" description="NAD-dependent epimerase/dehydratase" evidence="2">
    <location>
        <begin position="3"/>
        <end position="236"/>
    </location>
</feature>
<proteinExistence type="inferred from homology"/>
<organism evidence="3 4">
    <name type="scientific">Dialister pneumosintes</name>
    <dbReference type="NCBI Taxonomy" id="39950"/>
    <lineage>
        <taxon>Bacteria</taxon>
        <taxon>Bacillati</taxon>
        <taxon>Bacillota</taxon>
        <taxon>Negativicutes</taxon>
        <taxon>Veillonellales</taxon>
        <taxon>Veillonellaceae</taxon>
        <taxon>Dialister</taxon>
    </lineage>
</organism>
<dbReference type="KEGG" id="dpn:BCB69_01965"/>
<evidence type="ECO:0000313" key="3">
    <source>
        <dbReference type="EMBL" id="AOH38849.1"/>
    </source>
</evidence>
<dbReference type="PANTHER" id="PTHR43000">
    <property type="entry name" value="DTDP-D-GLUCOSE 4,6-DEHYDRATASE-RELATED"/>
    <property type="match status" value="1"/>
</dbReference>
<protein>
    <submittedName>
        <fullName evidence="3">UDP-glucose 4-epimerase</fullName>
    </submittedName>
</protein>
<gene>
    <name evidence="3" type="ORF">BCB69_01965</name>
</gene>
<dbReference type="Gene3D" id="3.40.50.720">
    <property type="entry name" value="NAD(P)-binding Rossmann-like Domain"/>
    <property type="match status" value="1"/>
</dbReference>